<name>A0ABU8BWW7_9RHOB</name>
<reference evidence="2" key="1">
    <citation type="submission" date="2024-02" db="EMBL/GenBank/DDBJ databases">
        <title>Genome sequences of strain Gemmobacter sp. JM10B15.</title>
        <authorList>
            <person name="Zhang M."/>
        </authorList>
    </citation>
    <scope>NUCLEOTIDE SEQUENCE</scope>
    <source>
        <strain evidence="2">JM10B15</strain>
    </source>
</reference>
<keyword evidence="1" id="KW-0472">Membrane</keyword>
<organism evidence="2 3">
    <name type="scientific">Gemmobacter denitrificans</name>
    <dbReference type="NCBI Taxonomy" id="3123040"/>
    <lineage>
        <taxon>Bacteria</taxon>
        <taxon>Pseudomonadati</taxon>
        <taxon>Pseudomonadota</taxon>
        <taxon>Alphaproteobacteria</taxon>
        <taxon>Rhodobacterales</taxon>
        <taxon>Paracoccaceae</taxon>
        <taxon>Gemmobacter</taxon>
    </lineage>
</organism>
<dbReference type="Proteomes" id="UP001431963">
    <property type="component" value="Unassembled WGS sequence"/>
</dbReference>
<protein>
    <submittedName>
        <fullName evidence="2">Uncharacterized protein</fullName>
    </submittedName>
</protein>
<evidence type="ECO:0000313" key="3">
    <source>
        <dbReference type="Proteomes" id="UP001431963"/>
    </source>
</evidence>
<proteinExistence type="predicted"/>
<dbReference type="RefSeq" id="WP_335424014.1">
    <property type="nucleotide sequence ID" value="NZ_JBALHR010000008.1"/>
</dbReference>
<comment type="caution">
    <text evidence="2">The sequence shown here is derived from an EMBL/GenBank/DDBJ whole genome shotgun (WGS) entry which is preliminary data.</text>
</comment>
<sequence>MPFPPLLNQKEIDRLPRSAAPRLTLPGLFWLEGGLLLLLGLMLIG</sequence>
<keyword evidence="3" id="KW-1185">Reference proteome</keyword>
<evidence type="ECO:0000313" key="2">
    <source>
        <dbReference type="EMBL" id="MEH7829202.1"/>
    </source>
</evidence>
<keyword evidence="1" id="KW-0812">Transmembrane</keyword>
<gene>
    <name evidence="2" type="ORF">V6590_13680</name>
</gene>
<feature type="transmembrane region" description="Helical" evidence="1">
    <location>
        <begin position="23"/>
        <end position="44"/>
    </location>
</feature>
<dbReference type="EMBL" id="JBALHR010000008">
    <property type="protein sequence ID" value="MEH7829202.1"/>
    <property type="molecule type" value="Genomic_DNA"/>
</dbReference>
<keyword evidence="1" id="KW-1133">Transmembrane helix</keyword>
<evidence type="ECO:0000256" key="1">
    <source>
        <dbReference type="SAM" id="Phobius"/>
    </source>
</evidence>
<accession>A0ABU8BWW7</accession>